<dbReference type="InterPro" id="IPR050361">
    <property type="entry name" value="MPP/UQCRC_Complex"/>
</dbReference>
<dbReference type="OrthoDB" id="9811314at2"/>
<evidence type="ECO:0000313" key="5">
    <source>
        <dbReference type="EMBL" id="ATQ44237.1"/>
    </source>
</evidence>
<reference evidence="5 6" key="1">
    <citation type="submission" date="2017-10" db="EMBL/GenBank/DDBJ databases">
        <title>Genome sequence of Caulobacter mirabilis FWC38.</title>
        <authorList>
            <person name="Fiebig A."/>
            <person name="Crosson S."/>
        </authorList>
    </citation>
    <scope>NUCLEOTIDE SEQUENCE [LARGE SCALE GENOMIC DNA]</scope>
    <source>
        <strain evidence="5 6">FWC 38</strain>
    </source>
</reference>
<dbReference type="PANTHER" id="PTHR11851:SF49">
    <property type="entry name" value="MITOCHONDRIAL-PROCESSING PEPTIDASE SUBUNIT ALPHA"/>
    <property type="match status" value="1"/>
</dbReference>
<dbReference type="Gene3D" id="3.30.830.10">
    <property type="entry name" value="Metalloenzyme, LuxS/M16 peptidase-like"/>
    <property type="match status" value="2"/>
</dbReference>
<dbReference type="Proteomes" id="UP000228945">
    <property type="component" value="Chromosome"/>
</dbReference>
<evidence type="ECO:0000256" key="1">
    <source>
        <dbReference type="ARBA" id="ARBA00007261"/>
    </source>
</evidence>
<sequence length="421" mass="44700">MTTTLHRLANGVRVVCDPMPGLETLALSVVAGRGARWEDERRSGWSHLLEHMVFKGAGSRSAREIVEAIEDQGGQLNAATGYERTSFQTRALKGGLPLAMEITADLLLRPTLDAGDLAREKQVVGQEIAEAADTPDDLVFELAQEKAFDGQSLGRPILGTNRSLKPATPQSMADWRAELYAPDRLVVSAAGAVDEAELLKLAEAAFGHLPARTDAEAPPPAAFTGGVAAKTRKLEQAHLVLLLPAVGAADDDYFVLRLFAEALGGGMSSRLFQEARENRGLAYAIDAYADTYADVGMLGVYAGCAAGDAAELTRITAGEIGALASSVTDAELRRAKAQLKGSLFMGREQPLNRAETAAGQTLLFDRLFTAGDIAEAIDAVTPADFARLGERLTRDRRSVVSVLGSKAALAAPEAFERALFP</sequence>
<keyword evidence="6" id="KW-1185">Reference proteome</keyword>
<dbReference type="EMBL" id="CP024201">
    <property type="protein sequence ID" value="ATQ44237.1"/>
    <property type="molecule type" value="Genomic_DNA"/>
</dbReference>
<protein>
    <submittedName>
        <fullName evidence="5">Peptidase M16</fullName>
    </submittedName>
</protein>
<dbReference type="InterPro" id="IPR011765">
    <property type="entry name" value="Pept_M16_N"/>
</dbReference>
<dbReference type="GO" id="GO:0008237">
    <property type="term" value="F:metallopeptidase activity"/>
    <property type="evidence" value="ECO:0007669"/>
    <property type="project" value="UniProtKB-KW"/>
</dbReference>
<dbReference type="Pfam" id="PF00675">
    <property type="entry name" value="Peptidase_M16"/>
    <property type="match status" value="1"/>
</dbReference>
<dbReference type="InterPro" id="IPR011249">
    <property type="entry name" value="Metalloenz_LuxS/M16"/>
</dbReference>
<dbReference type="GO" id="GO:0046872">
    <property type="term" value="F:metal ion binding"/>
    <property type="evidence" value="ECO:0007669"/>
    <property type="project" value="InterPro"/>
</dbReference>
<name>A0A2D2B206_9CAUL</name>
<dbReference type="SUPFAM" id="SSF63411">
    <property type="entry name" value="LuxS/MPP-like metallohydrolase"/>
    <property type="match status" value="2"/>
</dbReference>
<evidence type="ECO:0000256" key="2">
    <source>
        <dbReference type="ARBA" id="ARBA00023049"/>
    </source>
</evidence>
<evidence type="ECO:0000259" key="3">
    <source>
        <dbReference type="Pfam" id="PF00675"/>
    </source>
</evidence>
<accession>A0A2D2B206</accession>
<keyword evidence="2" id="KW-0482">Metalloprotease</keyword>
<proteinExistence type="inferred from homology"/>
<dbReference type="RefSeq" id="WP_099623485.1">
    <property type="nucleotide sequence ID" value="NZ_CP024201.1"/>
</dbReference>
<evidence type="ECO:0000259" key="4">
    <source>
        <dbReference type="Pfam" id="PF05193"/>
    </source>
</evidence>
<keyword evidence="2" id="KW-0378">Hydrolase</keyword>
<dbReference type="PANTHER" id="PTHR11851">
    <property type="entry name" value="METALLOPROTEASE"/>
    <property type="match status" value="1"/>
</dbReference>
<comment type="similarity">
    <text evidence="1">Belongs to the peptidase M16 family.</text>
</comment>
<dbReference type="InterPro" id="IPR007863">
    <property type="entry name" value="Peptidase_M16_C"/>
</dbReference>
<dbReference type="Pfam" id="PF05193">
    <property type="entry name" value="Peptidase_M16_C"/>
    <property type="match status" value="1"/>
</dbReference>
<gene>
    <name evidence="5" type="ORF">CSW64_18515</name>
</gene>
<keyword evidence="2" id="KW-0645">Protease</keyword>
<dbReference type="KEGG" id="cmb:CSW64_18515"/>
<organism evidence="5 6">
    <name type="scientific">Caulobacter mirabilis</name>
    <dbReference type="NCBI Taxonomy" id="69666"/>
    <lineage>
        <taxon>Bacteria</taxon>
        <taxon>Pseudomonadati</taxon>
        <taxon>Pseudomonadota</taxon>
        <taxon>Alphaproteobacteria</taxon>
        <taxon>Caulobacterales</taxon>
        <taxon>Caulobacteraceae</taxon>
        <taxon>Caulobacter</taxon>
    </lineage>
</organism>
<evidence type="ECO:0000313" key="6">
    <source>
        <dbReference type="Proteomes" id="UP000228945"/>
    </source>
</evidence>
<dbReference type="AlphaFoldDB" id="A0A2D2B206"/>
<feature type="domain" description="Peptidase M16 N-terminal" evidence="3">
    <location>
        <begin position="23"/>
        <end position="160"/>
    </location>
</feature>
<feature type="domain" description="Peptidase M16 C-terminal" evidence="4">
    <location>
        <begin position="168"/>
        <end position="339"/>
    </location>
</feature>